<evidence type="ECO:0000313" key="1">
    <source>
        <dbReference type="EMBL" id="SDE45484.1"/>
    </source>
</evidence>
<gene>
    <name evidence="1" type="ORF">SAMN04488567_1748</name>
</gene>
<protein>
    <submittedName>
        <fullName evidence="1">Uncharacterized protein</fullName>
    </submittedName>
</protein>
<organism evidence="1 2">
    <name type="scientific">Limimaricola pyoseonensis</name>
    <dbReference type="NCBI Taxonomy" id="521013"/>
    <lineage>
        <taxon>Bacteria</taxon>
        <taxon>Pseudomonadati</taxon>
        <taxon>Pseudomonadota</taxon>
        <taxon>Alphaproteobacteria</taxon>
        <taxon>Rhodobacterales</taxon>
        <taxon>Paracoccaceae</taxon>
        <taxon>Limimaricola</taxon>
    </lineage>
</organism>
<dbReference type="STRING" id="521013.SAMN04488567_1748"/>
<keyword evidence="2" id="KW-1185">Reference proteome</keyword>
<name>A0A1G7D1B3_9RHOB</name>
<dbReference type="EMBL" id="FNAT01000002">
    <property type="protein sequence ID" value="SDE45484.1"/>
    <property type="molecule type" value="Genomic_DNA"/>
</dbReference>
<accession>A0A1G7D1B3</accession>
<reference evidence="2" key="1">
    <citation type="submission" date="2016-10" db="EMBL/GenBank/DDBJ databases">
        <authorList>
            <person name="Varghese N."/>
            <person name="Submissions S."/>
        </authorList>
    </citation>
    <scope>NUCLEOTIDE SEQUENCE [LARGE SCALE GENOMIC DNA]</scope>
    <source>
        <strain evidence="2">DSM 21424</strain>
    </source>
</reference>
<proteinExistence type="predicted"/>
<dbReference type="OrthoDB" id="9808624at2"/>
<dbReference type="AlphaFoldDB" id="A0A1G7D1B3"/>
<evidence type="ECO:0000313" key="2">
    <source>
        <dbReference type="Proteomes" id="UP000198922"/>
    </source>
</evidence>
<sequence>MTRIGAEYFDKMTQDNTSCDYPAAIRSVCPNCGNWASFTLAHNHLNPAMSIRTAGSYCPSCNFLVKFVMLYEDRAVQNRSRVPIQVDLYPEMDSEFKVGALPDSVPAPLRKSLDDAIRAYNARIYGATTTSGRRTLEGIFKYMLPEEQRDTSLYKLIQAAGDNYDFKAPIDRLSNAVRKGGNLGAHFDPDKEADQVMARQTLDLLVYLIEYLYVLPKRIESLENAIEMPEVAIGEG</sequence>
<dbReference type="Proteomes" id="UP000198922">
    <property type="component" value="Unassembled WGS sequence"/>
</dbReference>